<dbReference type="PANTHER" id="PTHR10974:SF75">
    <property type="entry name" value="SULFATASE DOMAIN-CONTAINING PROTEIN"/>
    <property type="match status" value="1"/>
</dbReference>
<accession>A0A0N4ZGJ0</accession>
<dbReference type="PANTHER" id="PTHR10974">
    <property type="entry name" value="FI08016P-RELATED"/>
    <property type="match status" value="1"/>
</dbReference>
<proteinExistence type="predicted"/>
<protein>
    <submittedName>
        <fullName evidence="3">Metallophos domain-containing protein</fullName>
    </submittedName>
</protein>
<reference evidence="3" key="1">
    <citation type="submission" date="2017-02" db="UniProtKB">
        <authorList>
            <consortium name="WormBaseParasite"/>
        </authorList>
    </citation>
    <scope>IDENTIFICATION</scope>
</reference>
<dbReference type="WBParaSite" id="PTRK_0000689800.1">
    <property type="protein sequence ID" value="PTRK_0000689800.1"/>
    <property type="gene ID" value="PTRK_0000689800"/>
</dbReference>
<name>A0A0N4ZGJ0_PARTI</name>
<feature type="region of interest" description="Disordered" evidence="1">
    <location>
        <begin position="1"/>
        <end position="26"/>
    </location>
</feature>
<dbReference type="GO" id="GO:0005615">
    <property type="term" value="C:extracellular space"/>
    <property type="evidence" value="ECO:0007669"/>
    <property type="project" value="TreeGrafter"/>
</dbReference>
<dbReference type="Pfam" id="PF02995">
    <property type="entry name" value="DUF229"/>
    <property type="match status" value="2"/>
</dbReference>
<dbReference type="Proteomes" id="UP000038045">
    <property type="component" value="Unplaced"/>
</dbReference>
<dbReference type="Gene3D" id="3.40.720.10">
    <property type="entry name" value="Alkaline Phosphatase, subunit A"/>
    <property type="match status" value="1"/>
</dbReference>
<evidence type="ECO:0000313" key="3">
    <source>
        <dbReference type="WBParaSite" id="PTRK_0000689800.1"/>
    </source>
</evidence>
<evidence type="ECO:0000256" key="1">
    <source>
        <dbReference type="SAM" id="MobiDB-lite"/>
    </source>
</evidence>
<organism evidence="2 3">
    <name type="scientific">Parastrongyloides trichosuri</name>
    <name type="common">Possum-specific nematode worm</name>
    <dbReference type="NCBI Taxonomy" id="131310"/>
    <lineage>
        <taxon>Eukaryota</taxon>
        <taxon>Metazoa</taxon>
        <taxon>Ecdysozoa</taxon>
        <taxon>Nematoda</taxon>
        <taxon>Chromadorea</taxon>
        <taxon>Rhabditida</taxon>
        <taxon>Tylenchina</taxon>
        <taxon>Panagrolaimomorpha</taxon>
        <taxon>Strongyloidoidea</taxon>
        <taxon>Strongyloididae</taxon>
        <taxon>Parastrongyloides</taxon>
    </lineage>
</organism>
<dbReference type="STRING" id="131310.A0A0N4ZGJ0"/>
<dbReference type="InterPro" id="IPR004245">
    <property type="entry name" value="DUF229"/>
</dbReference>
<dbReference type="SUPFAM" id="SSF53649">
    <property type="entry name" value="Alkaline phosphatase-like"/>
    <property type="match status" value="2"/>
</dbReference>
<dbReference type="CDD" id="cd16021">
    <property type="entry name" value="ALP_like"/>
    <property type="match status" value="1"/>
</dbReference>
<sequence>MTPQPIEKDDDKVKEQKQPQRMKQKETKIGIKDGICNMKSYELFSPDYKNLISSNKDNHKSYEDEDCEINYKNNFYTLQDGILSSKGRHIKCQYSCKYPDGDREIIDSDFISFDNSVLLPCDVFQLMCNDLVKNVSYYDFTYHIRRLNNINEYEPSFLKKKYKMSGFINKRYDVHIYVIGSLSRYQALRSLKETRKYLLENYFGVEFNYLNVHQGNGRSNGYSLLLNRVDKNIYDIFGLKKPRINDWGRNDACKVPLREDTYLVTLFRKMGYITLIGEDAEVYGYFNWPNCVGFIKNVAHHFLRPFQILFGYKDIQTFVVEKFVEKCQFYGFHILEYLEKFLDRYYHKPKMTLLWQTNIMDEDIENSYKADKYFAEFFENVYEYYNNSFVFFIGNHGYQRKNYLDTGIGSFENKNPYFFLSVPYELKKNKELIKNLKENSNKHISFLDIYATILDILTDGRKNNFNKLTSFDLSNTVNFKVKGSSLFRPVKKGRTCYDMYISYENCLCETHFEELDESYRKERKELKKAFVMAINSRINSGNASLICEELSLDKKEIFKVRKAISDKNDVAYEVEGVVQPGNLKYKATFDKKFALVNNVIELLAYEDKKKFDCAKVFYATSKSLRYKEVTTKYNKSLKCTIPTFDIWSSDIKQFVKRRQKTKECIKRYTNEYYEIKNDYLSLHPKIKENIKCHYIKLLPKGDNDWVIGKKKPLNQPIKMDFDIFKVVCIDENKKVVFKDINYHVRRLEITNRTEKVSFLRDGYGIENRNKKYSINIFVIDSLSYYHAKRGLTKTRKLLLKNYQSIEFPLLNRISDNSRPNAYGFLMNMNRNNISSLDGDKKPIFSDFGEDDPCRVQLKDDTYIAKMYRDMGYITMNGEDYISGSVFRWNRCKSFINEQYDHTLRPFQLARRIKSFNLIIKKSLELKCLKYNFFLQDYMKQFAETYKDKASFSWIWATDVLHHHLNNIYEYDDMLEDYFKENEKTFENNFLIIMSDHGFRLSDFQRSDIGKYEANNPYFMISVPKDLRDNDSLMRNLKYNSKKLISHMDVYATLLDILTEARRSNFNDMKPFDLSTIVNFKVKGKSLLRLLPRKNRSCFELYIPLEFCLCSINFDPSVEITNFEENVLKINFINNINTRIANANLTEECAVRTINEKKPFKIVAAYKNDNSKIYKVEGYSLPGIGLFLGIFDSNFKLISNEIQRINKYGEESDKCIEEQLNSKYCYCKKLIQDSTK</sequence>
<keyword evidence="2" id="KW-1185">Reference proteome</keyword>
<dbReference type="InterPro" id="IPR017850">
    <property type="entry name" value="Alkaline_phosphatase_core_sf"/>
</dbReference>
<evidence type="ECO:0000313" key="2">
    <source>
        <dbReference type="Proteomes" id="UP000038045"/>
    </source>
</evidence>
<dbReference type="AlphaFoldDB" id="A0A0N4ZGJ0"/>